<proteinExistence type="predicted"/>
<organism evidence="1 2">
    <name type="scientific">Penicillium daleae</name>
    <dbReference type="NCBI Taxonomy" id="63821"/>
    <lineage>
        <taxon>Eukaryota</taxon>
        <taxon>Fungi</taxon>
        <taxon>Dikarya</taxon>
        <taxon>Ascomycota</taxon>
        <taxon>Pezizomycotina</taxon>
        <taxon>Eurotiomycetes</taxon>
        <taxon>Eurotiomycetidae</taxon>
        <taxon>Eurotiales</taxon>
        <taxon>Aspergillaceae</taxon>
        <taxon>Penicillium</taxon>
    </lineage>
</organism>
<gene>
    <name evidence="1" type="ORF">N7458_012740</name>
</gene>
<evidence type="ECO:0000313" key="1">
    <source>
        <dbReference type="EMBL" id="KAJ5433584.1"/>
    </source>
</evidence>
<dbReference type="AlphaFoldDB" id="A0AAD6BXM0"/>
<name>A0AAD6BXM0_9EURO</name>
<evidence type="ECO:0000313" key="2">
    <source>
        <dbReference type="Proteomes" id="UP001213681"/>
    </source>
</evidence>
<protein>
    <submittedName>
        <fullName evidence="1">Uncharacterized protein</fullName>
    </submittedName>
</protein>
<reference evidence="1" key="2">
    <citation type="journal article" date="2023" name="IMA Fungus">
        <title>Comparative genomic study of the Penicillium genus elucidates a diverse pangenome and 15 lateral gene transfer events.</title>
        <authorList>
            <person name="Petersen C."/>
            <person name="Sorensen T."/>
            <person name="Nielsen M.R."/>
            <person name="Sondergaard T.E."/>
            <person name="Sorensen J.L."/>
            <person name="Fitzpatrick D.A."/>
            <person name="Frisvad J.C."/>
            <person name="Nielsen K.L."/>
        </authorList>
    </citation>
    <scope>NUCLEOTIDE SEQUENCE</scope>
    <source>
        <strain evidence="1">IBT 16125</strain>
    </source>
</reference>
<reference evidence="1" key="1">
    <citation type="submission" date="2022-12" db="EMBL/GenBank/DDBJ databases">
        <authorList>
            <person name="Petersen C."/>
        </authorList>
    </citation>
    <scope>NUCLEOTIDE SEQUENCE</scope>
    <source>
        <strain evidence="1">IBT 16125</strain>
    </source>
</reference>
<dbReference type="Proteomes" id="UP001213681">
    <property type="component" value="Unassembled WGS sequence"/>
</dbReference>
<dbReference type="RefSeq" id="XP_056760875.1">
    <property type="nucleotide sequence ID" value="XM_056916121.1"/>
</dbReference>
<dbReference type="GeneID" id="81606364"/>
<keyword evidence="2" id="KW-1185">Reference proteome</keyword>
<accession>A0AAD6BXM0</accession>
<dbReference type="EMBL" id="JAPVEA010000009">
    <property type="protein sequence ID" value="KAJ5433584.1"/>
    <property type="molecule type" value="Genomic_DNA"/>
</dbReference>
<sequence>MSPSPTGSTSSITSPLCLYNEDIEHLRGPIKAQIERGLAELGAPQAPLPQWVDDQVEELINALRLVDKSAADAYKVRLGG</sequence>
<comment type="caution">
    <text evidence="1">The sequence shown here is derived from an EMBL/GenBank/DDBJ whole genome shotgun (WGS) entry which is preliminary data.</text>
</comment>